<accession>A0ABD8AU60</accession>
<evidence type="ECO:0000313" key="2">
    <source>
        <dbReference type="Proteomes" id="UP001364764"/>
    </source>
</evidence>
<dbReference type="AlphaFoldDB" id="A0ABD8AU60"/>
<evidence type="ECO:0000313" key="1">
    <source>
        <dbReference type="EMBL" id="WWP21129.1"/>
    </source>
</evidence>
<organism evidence="1 2">
    <name type="scientific">Paenibacillus amylolyticus</name>
    <dbReference type="NCBI Taxonomy" id="1451"/>
    <lineage>
        <taxon>Bacteria</taxon>
        <taxon>Bacillati</taxon>
        <taxon>Bacillota</taxon>
        <taxon>Bacilli</taxon>
        <taxon>Bacillales</taxon>
        <taxon>Paenibacillaceae</taxon>
        <taxon>Paenibacillus</taxon>
    </lineage>
</organism>
<name>A0ABD8AU60_PAEAM</name>
<dbReference type="GeneID" id="93474350"/>
<dbReference type="RefSeq" id="WP_338707659.1">
    <property type="nucleotide sequence ID" value="NZ_CP145892.1"/>
</dbReference>
<protein>
    <submittedName>
        <fullName evidence="1">Uncharacterized protein</fullName>
    </submittedName>
</protein>
<reference evidence="1 2" key="1">
    <citation type="submission" date="2024-02" db="EMBL/GenBank/DDBJ databases">
        <title>Complete sequences of two Paenibacillus sp. strains and one Lysinibacillus strain isolated from the environment on STAA medium highlight biotechnological potential.</title>
        <authorList>
            <person name="Attere S.A."/>
            <person name="Piche L.C."/>
            <person name="Intertaglia L."/>
            <person name="Lami R."/>
            <person name="Charette S.J."/>
            <person name="Vincent A.T."/>
        </authorList>
    </citation>
    <scope>NUCLEOTIDE SEQUENCE [LARGE SCALE GENOMIC DNA]</scope>
    <source>
        <strain evidence="1 2">Y5S-7</strain>
    </source>
</reference>
<proteinExistence type="predicted"/>
<gene>
    <name evidence="1" type="ORF">V6668_02755</name>
</gene>
<sequence length="67" mass="7113">MESKGSKFVTMASELCMVTIMLLPFIAGQLHVSGAHAGSAKFSGQQGQKHAVSTETLLELNDPVPVR</sequence>
<dbReference type="Proteomes" id="UP001364764">
    <property type="component" value="Chromosome"/>
</dbReference>
<dbReference type="EMBL" id="CP145892">
    <property type="protein sequence ID" value="WWP21129.1"/>
    <property type="molecule type" value="Genomic_DNA"/>
</dbReference>